<evidence type="ECO:0000259" key="1">
    <source>
        <dbReference type="Pfam" id="PF07596"/>
    </source>
</evidence>
<dbReference type="Pfam" id="PF07596">
    <property type="entry name" value="SBP_bac_10"/>
    <property type="match status" value="1"/>
</dbReference>
<dbReference type="NCBIfam" id="TIGR04294">
    <property type="entry name" value="pre_pil_HX9DG"/>
    <property type="match status" value="1"/>
</dbReference>
<dbReference type="EMBL" id="FOQD01000001">
    <property type="protein sequence ID" value="SFH57201.1"/>
    <property type="molecule type" value="Genomic_DNA"/>
</dbReference>
<dbReference type="Gene3D" id="3.30.700.10">
    <property type="entry name" value="Glycoprotein, Type 4 Pilin"/>
    <property type="match status" value="1"/>
</dbReference>
<dbReference type="AlphaFoldDB" id="A0A1I3B667"/>
<reference evidence="3" key="1">
    <citation type="submission" date="2016-10" db="EMBL/GenBank/DDBJ databases">
        <authorList>
            <person name="Varghese N."/>
            <person name="Submissions S."/>
        </authorList>
    </citation>
    <scope>NUCLEOTIDE SEQUENCE [LARGE SCALE GENOMIC DNA]</scope>
    <source>
        <strain evidence="3">DSM 26348</strain>
    </source>
</reference>
<sequence length="372" mass="39406">MKSSIRKRRAFTLIELLVVIAIIGILVALLLPAVQQAREAARMSQCRNNMKQLGIAIHNYHDAFGMFPYARGGTSHPDGGTINKTANNATRASGYIGLLPFLDQAPLYNIISSSQTFNGTSYVAFGPCPSSRTYGTYDYPPFMTQIPALQCASSQVIETNVFGGTTNYAFCWGDNNRSITGSETVSARQGVRNNKRGLFGLQQCRKMRDIPDGSSNTVAFGEIATSNNPNSIRGGVALSRGTDPAYNLNISCQGQGDRATGLLNNAGTNANLRGNGWANGISSYTGMATVLPPNSPHCLQSGNDHSDGQSPASSWHSGGGANVLLADGSVRFISENIDVGNQALRDLKVGPTPFGVWGSLGSIAGEEIAGEF</sequence>
<feature type="domain" description="DUF1559" evidence="1">
    <location>
        <begin position="35"/>
        <end position="339"/>
    </location>
</feature>
<dbReference type="Pfam" id="PF07963">
    <property type="entry name" value="N_methyl"/>
    <property type="match status" value="1"/>
</dbReference>
<evidence type="ECO:0000313" key="2">
    <source>
        <dbReference type="EMBL" id="SFH57201.1"/>
    </source>
</evidence>
<dbReference type="InterPro" id="IPR045584">
    <property type="entry name" value="Pilin-like"/>
</dbReference>
<protein>
    <submittedName>
        <fullName evidence="2">Prepilin-type N-terminal cleavage/methylation domain-containing protein/prepilin-type processing-associated H-X9-DG domain-containing protein</fullName>
    </submittedName>
</protein>
<proteinExistence type="predicted"/>
<accession>A0A1I3B667</accession>
<dbReference type="PANTHER" id="PTHR30093">
    <property type="entry name" value="GENERAL SECRETION PATHWAY PROTEIN G"/>
    <property type="match status" value="1"/>
</dbReference>
<dbReference type="PANTHER" id="PTHR30093:SF2">
    <property type="entry name" value="TYPE II SECRETION SYSTEM PROTEIN H"/>
    <property type="match status" value="1"/>
</dbReference>
<dbReference type="NCBIfam" id="TIGR02532">
    <property type="entry name" value="IV_pilin_GFxxxE"/>
    <property type="match status" value="1"/>
</dbReference>
<keyword evidence="3" id="KW-1185">Reference proteome</keyword>
<dbReference type="SUPFAM" id="SSF54523">
    <property type="entry name" value="Pili subunits"/>
    <property type="match status" value="1"/>
</dbReference>
<organism evidence="2 3">
    <name type="scientific">Planctomicrobium piriforme</name>
    <dbReference type="NCBI Taxonomy" id="1576369"/>
    <lineage>
        <taxon>Bacteria</taxon>
        <taxon>Pseudomonadati</taxon>
        <taxon>Planctomycetota</taxon>
        <taxon>Planctomycetia</taxon>
        <taxon>Planctomycetales</taxon>
        <taxon>Planctomycetaceae</taxon>
        <taxon>Planctomicrobium</taxon>
    </lineage>
</organism>
<dbReference type="RefSeq" id="WP_175516968.1">
    <property type="nucleotide sequence ID" value="NZ_FOQD01000001.1"/>
</dbReference>
<dbReference type="InterPro" id="IPR012902">
    <property type="entry name" value="N_methyl_site"/>
</dbReference>
<dbReference type="InterPro" id="IPR011453">
    <property type="entry name" value="DUF1559"/>
</dbReference>
<name>A0A1I3B667_9PLAN</name>
<dbReference type="STRING" id="1576369.SAMN05421753_101231"/>
<dbReference type="InterPro" id="IPR027558">
    <property type="entry name" value="Pre_pil_HX9DG_C"/>
</dbReference>
<gene>
    <name evidence="2" type="ORF">SAMN05421753_101231</name>
</gene>
<dbReference type="Proteomes" id="UP000199518">
    <property type="component" value="Unassembled WGS sequence"/>
</dbReference>
<evidence type="ECO:0000313" key="3">
    <source>
        <dbReference type="Proteomes" id="UP000199518"/>
    </source>
</evidence>